<dbReference type="SUPFAM" id="SSF50494">
    <property type="entry name" value="Trypsin-like serine proteases"/>
    <property type="match status" value="1"/>
</dbReference>
<protein>
    <submittedName>
        <fullName evidence="1">Trypsin-like peptidase domain-containing protein</fullName>
    </submittedName>
</protein>
<dbReference type="Proteomes" id="UP000315145">
    <property type="component" value="Unassembled WGS sequence"/>
</dbReference>
<dbReference type="Pfam" id="PF13365">
    <property type="entry name" value="Trypsin_2"/>
    <property type="match status" value="1"/>
</dbReference>
<sequence length="257" mass="28946">MKKNIILIILIFQINIIEGQEKKTQWDEIEISDMSALLYKQKTASTASTGTCSIIEHNAKFYLVTAAHVAKPMDSLSQIIFRIENDKPYKVDLKRISATSGINWVFHKEADMAILELKIPNEKFLKNRIENNSFPSSQINNGKNLPSRDSDITFFGYPVIDLDLTHFSSLSFNSKICSGLLTQRRGDNKKKSTFFYLNIPSIQGCSGSGVYYSVKRSMFHGGKKTIFLGVMHGTYSDNTGGKLAAITPSYYLFDILK</sequence>
<dbReference type="EMBL" id="VWRS01000003">
    <property type="protein sequence ID" value="KAA5825725.1"/>
    <property type="molecule type" value="Genomic_DNA"/>
</dbReference>
<dbReference type="EMBL" id="VMBF01000003">
    <property type="protein sequence ID" value="TSJ80023.1"/>
    <property type="molecule type" value="Genomic_DNA"/>
</dbReference>
<accession>A0A5M7BEX3</accession>
<proteinExistence type="predicted"/>
<gene>
    <name evidence="1" type="ORF">F2B50_07385</name>
    <name evidence="2" type="ORF">FPF71_07385</name>
</gene>
<dbReference type="InterPro" id="IPR043504">
    <property type="entry name" value="Peptidase_S1_PA_chymotrypsin"/>
</dbReference>
<dbReference type="RefSeq" id="WP_144116043.1">
    <property type="nucleotide sequence ID" value="NZ_JACHGE010000003.1"/>
</dbReference>
<dbReference type="AlphaFoldDB" id="A0A5M7BEX3"/>
<dbReference type="OrthoDB" id="1449865at2"/>
<dbReference type="InterPro" id="IPR009003">
    <property type="entry name" value="Peptidase_S1_PA"/>
</dbReference>
<dbReference type="Gene3D" id="2.40.10.10">
    <property type="entry name" value="Trypsin-like serine proteases"/>
    <property type="match status" value="2"/>
</dbReference>
<name>A0A5M7BEX3_9FLAO</name>
<reference evidence="1 4" key="1">
    <citation type="journal article" date="2015" name="Int. J. Syst. Evol. Microbiol.">
        <title>Algibacter amylolyticus sp. nov., isolated from intertidal sediment.</title>
        <authorList>
            <person name="Zhang D.C."/>
            <person name="Wu J."/>
            <person name="Neuner K."/>
            <person name="Yao J."/>
            <person name="Margesin R."/>
        </authorList>
    </citation>
    <scope>NUCLEOTIDE SEQUENCE [LARGE SCALE GENOMIC DNA]</scope>
    <source>
        <strain evidence="1 4">RU-4-M-4</strain>
    </source>
</reference>
<evidence type="ECO:0000313" key="2">
    <source>
        <dbReference type="EMBL" id="TSJ80023.1"/>
    </source>
</evidence>
<evidence type="ECO:0000313" key="4">
    <source>
        <dbReference type="Proteomes" id="UP000322315"/>
    </source>
</evidence>
<reference evidence="1" key="3">
    <citation type="submission" date="2019-09" db="EMBL/GenBank/DDBJ databases">
        <authorList>
            <person name="Zhang D.-C."/>
        </authorList>
    </citation>
    <scope>NUCLEOTIDE SEQUENCE</scope>
    <source>
        <strain evidence="1">RU-4-M-4</strain>
    </source>
</reference>
<dbReference type="Proteomes" id="UP000322315">
    <property type="component" value="Unassembled WGS sequence"/>
</dbReference>
<comment type="caution">
    <text evidence="1">The sequence shown here is derived from an EMBL/GenBank/DDBJ whole genome shotgun (WGS) entry which is preliminary data.</text>
</comment>
<keyword evidence="3" id="KW-1185">Reference proteome</keyword>
<organism evidence="1 4">
    <name type="scientific">Algibacter amylolyticus</name>
    <dbReference type="NCBI Taxonomy" id="1608400"/>
    <lineage>
        <taxon>Bacteria</taxon>
        <taxon>Pseudomonadati</taxon>
        <taxon>Bacteroidota</taxon>
        <taxon>Flavobacteriia</taxon>
        <taxon>Flavobacteriales</taxon>
        <taxon>Flavobacteriaceae</taxon>
        <taxon>Algibacter</taxon>
    </lineage>
</organism>
<evidence type="ECO:0000313" key="1">
    <source>
        <dbReference type="EMBL" id="KAA5825725.1"/>
    </source>
</evidence>
<reference evidence="2 3" key="2">
    <citation type="submission" date="2019-07" db="EMBL/GenBank/DDBJ databases">
        <title>Algibacter marinivivus sp. nov., isolated from the surface of a marine red alga.</title>
        <authorList>
            <person name="Zhong X."/>
            <person name="Xu W."/>
            <person name="Zhang Y."/>
            <person name="Zhang Q."/>
            <person name="Du Z."/>
        </authorList>
    </citation>
    <scope>NUCLEOTIDE SEQUENCE [LARGE SCALE GENOMIC DNA]</scope>
    <source>
        <strain evidence="2 3">RU-4-M-4</strain>
    </source>
</reference>
<evidence type="ECO:0000313" key="3">
    <source>
        <dbReference type="Proteomes" id="UP000315145"/>
    </source>
</evidence>